<feature type="region of interest" description="Disordered" evidence="1">
    <location>
        <begin position="560"/>
        <end position="598"/>
    </location>
</feature>
<dbReference type="EMBL" id="SJZB01000012">
    <property type="protein sequence ID" value="TCJ18213.1"/>
    <property type="molecule type" value="Genomic_DNA"/>
</dbReference>
<protein>
    <submittedName>
        <fullName evidence="4">GGDEF domain-containing protein</fullName>
    </submittedName>
</protein>
<feature type="domain" description="EAL" evidence="2">
    <location>
        <begin position="1"/>
        <end position="247"/>
    </location>
</feature>
<evidence type="ECO:0000259" key="3">
    <source>
        <dbReference type="PROSITE" id="PS50887"/>
    </source>
</evidence>
<dbReference type="PROSITE" id="PS50887">
    <property type="entry name" value="GGDEF"/>
    <property type="match status" value="1"/>
</dbReference>
<dbReference type="PROSITE" id="PS50883">
    <property type="entry name" value="EAL"/>
    <property type="match status" value="1"/>
</dbReference>
<dbReference type="GO" id="GO:0071111">
    <property type="term" value="F:cyclic-guanylate-specific phosphodiesterase activity"/>
    <property type="evidence" value="ECO:0007669"/>
    <property type="project" value="InterPro"/>
</dbReference>
<dbReference type="InterPro" id="IPR046342">
    <property type="entry name" value="CBS_dom_sf"/>
</dbReference>
<dbReference type="Gene3D" id="3.20.20.450">
    <property type="entry name" value="EAL domain"/>
    <property type="match status" value="1"/>
</dbReference>
<dbReference type="RefSeq" id="WP_131444811.1">
    <property type="nucleotide sequence ID" value="NZ_SJZB01000012.1"/>
</dbReference>
<dbReference type="CDD" id="cd01948">
    <property type="entry name" value="EAL"/>
    <property type="match status" value="1"/>
</dbReference>
<dbReference type="NCBIfam" id="TIGR00254">
    <property type="entry name" value="GGDEF"/>
    <property type="match status" value="1"/>
</dbReference>
<feature type="domain" description="GGDEF" evidence="3">
    <location>
        <begin position="422"/>
        <end position="577"/>
    </location>
</feature>
<dbReference type="CDD" id="cd01949">
    <property type="entry name" value="GGDEF"/>
    <property type="match status" value="1"/>
</dbReference>
<dbReference type="Pfam" id="PF00990">
    <property type="entry name" value="GGDEF"/>
    <property type="match status" value="1"/>
</dbReference>
<organism evidence="4 5">
    <name type="scientific">Parasulfuritortus cantonensis</name>
    <dbReference type="NCBI Taxonomy" id="2528202"/>
    <lineage>
        <taxon>Bacteria</taxon>
        <taxon>Pseudomonadati</taxon>
        <taxon>Pseudomonadota</taxon>
        <taxon>Betaproteobacteria</taxon>
        <taxon>Nitrosomonadales</taxon>
        <taxon>Thiobacillaceae</taxon>
        <taxon>Parasulfuritortus</taxon>
    </lineage>
</organism>
<evidence type="ECO:0000313" key="5">
    <source>
        <dbReference type="Proteomes" id="UP000295443"/>
    </source>
</evidence>
<dbReference type="PANTHER" id="PTHR33121">
    <property type="entry name" value="CYCLIC DI-GMP PHOSPHODIESTERASE PDEF"/>
    <property type="match status" value="1"/>
</dbReference>
<dbReference type="AlphaFoldDB" id="A0A4R1BLF4"/>
<dbReference type="PANTHER" id="PTHR33121:SF76">
    <property type="entry name" value="SIGNALING PROTEIN"/>
    <property type="match status" value="1"/>
</dbReference>
<dbReference type="CDD" id="cd04598">
    <property type="entry name" value="CBS_pair_GGDEF_EAL"/>
    <property type="match status" value="1"/>
</dbReference>
<dbReference type="SUPFAM" id="SSF55073">
    <property type="entry name" value="Nucleotide cyclase"/>
    <property type="match status" value="1"/>
</dbReference>
<gene>
    <name evidence="4" type="ORF">EZJ19_02990</name>
</gene>
<dbReference type="SMART" id="SM00267">
    <property type="entry name" value="GGDEF"/>
    <property type="match status" value="1"/>
</dbReference>
<dbReference type="SUPFAM" id="SSF54631">
    <property type="entry name" value="CBS-domain pair"/>
    <property type="match status" value="1"/>
</dbReference>
<dbReference type="InterPro" id="IPR043128">
    <property type="entry name" value="Rev_trsase/Diguanyl_cyclase"/>
</dbReference>
<dbReference type="InterPro" id="IPR050706">
    <property type="entry name" value="Cyclic-di-GMP_PDE-like"/>
</dbReference>
<dbReference type="Proteomes" id="UP000295443">
    <property type="component" value="Unassembled WGS sequence"/>
</dbReference>
<dbReference type="SUPFAM" id="SSF141868">
    <property type="entry name" value="EAL domain-like"/>
    <property type="match status" value="1"/>
</dbReference>
<feature type="compositionally biased region" description="Polar residues" evidence="1">
    <location>
        <begin position="584"/>
        <end position="598"/>
    </location>
</feature>
<sequence length="598" mass="65940">MELASILRHRRLQPLLQPILDLEDAGAHGYEGLIRGPSDSVLHSPFALLRAADQAGLRLETELLCIDIIVADFARQGLAGRLFLNLSPRLMVDHHPLPLERLQATLRAHSVAPERIVIELTEDAVPAESAALLDVLPDYRGLGLHIALDDLGEGYSSLRRWSELRPHYVKIDKHFVSGINQDPVKLQFVRSLQQIAVNSGARLIAEGVETRAELGLMRELGIRFAQGYFIGRPMATPGVSLEVLEAMKTGGRGQVVAGFNVQADKLLIEAPVLRASDSNETALDLFKSHAHLHALAVVESARPIGLVNRYTLIDHFSRVFVRELHGRRSCTQFMDPAPLVVDRATPVEELSKLVVHKGKATFTDGFVITDDGAYLGIGSGFDLMQVIMQLQITAARYSNPLTQLPGNVPINNHIQRLLDEGLRFRAAYCDIDNFKPFNDIYGYDRGDEVILLVSEVLREGVEAGRDFLGHIGGDDFFILFRSDDWEDRCMAILARFQARCARLYEAGHVIEGGYYSEDRAGHTVFHPLPTLSIGIVDAEAAAYRSHHEVAATAAVAKKQAKKQAKKKPGNSLFVERRRAPAPVTNLSPSVNSAVTQPS</sequence>
<proteinExistence type="predicted"/>
<evidence type="ECO:0000313" key="4">
    <source>
        <dbReference type="EMBL" id="TCJ18213.1"/>
    </source>
</evidence>
<dbReference type="Pfam" id="PF00571">
    <property type="entry name" value="CBS"/>
    <property type="match status" value="1"/>
</dbReference>
<dbReference type="InterPro" id="IPR001633">
    <property type="entry name" value="EAL_dom"/>
</dbReference>
<dbReference type="InterPro" id="IPR029787">
    <property type="entry name" value="Nucleotide_cyclase"/>
</dbReference>
<dbReference type="InterPro" id="IPR000160">
    <property type="entry name" value="GGDEF_dom"/>
</dbReference>
<keyword evidence="5" id="KW-1185">Reference proteome</keyword>
<name>A0A4R1BLF4_9PROT</name>
<dbReference type="OrthoDB" id="9813903at2"/>
<accession>A0A4R1BLF4</accession>
<dbReference type="InterPro" id="IPR035919">
    <property type="entry name" value="EAL_sf"/>
</dbReference>
<dbReference type="InterPro" id="IPR000644">
    <property type="entry name" value="CBS_dom"/>
</dbReference>
<reference evidence="4 5" key="1">
    <citation type="submission" date="2019-03" db="EMBL/GenBank/DDBJ databases">
        <title>Genome sequence of Thiobacillaceae bacterium LSR1, a sulfur-oxidizing bacterium isolated from freshwater sediment.</title>
        <authorList>
            <person name="Li S."/>
        </authorList>
    </citation>
    <scope>NUCLEOTIDE SEQUENCE [LARGE SCALE GENOMIC DNA]</scope>
    <source>
        <strain evidence="4 5">LSR1</strain>
    </source>
</reference>
<evidence type="ECO:0000259" key="2">
    <source>
        <dbReference type="PROSITE" id="PS50883"/>
    </source>
</evidence>
<evidence type="ECO:0000256" key="1">
    <source>
        <dbReference type="SAM" id="MobiDB-lite"/>
    </source>
</evidence>
<dbReference type="Pfam" id="PF00563">
    <property type="entry name" value="EAL"/>
    <property type="match status" value="1"/>
</dbReference>
<dbReference type="SMART" id="SM00052">
    <property type="entry name" value="EAL"/>
    <property type="match status" value="1"/>
</dbReference>
<dbReference type="Gene3D" id="3.30.70.270">
    <property type="match status" value="1"/>
</dbReference>
<comment type="caution">
    <text evidence="4">The sequence shown here is derived from an EMBL/GenBank/DDBJ whole genome shotgun (WGS) entry which is preliminary data.</text>
</comment>